<name>A0A8H7RI83_9FUNG</name>
<organism evidence="1 2">
    <name type="scientific">Mucor saturninus</name>
    <dbReference type="NCBI Taxonomy" id="64648"/>
    <lineage>
        <taxon>Eukaryota</taxon>
        <taxon>Fungi</taxon>
        <taxon>Fungi incertae sedis</taxon>
        <taxon>Mucoromycota</taxon>
        <taxon>Mucoromycotina</taxon>
        <taxon>Mucoromycetes</taxon>
        <taxon>Mucorales</taxon>
        <taxon>Mucorineae</taxon>
        <taxon>Mucoraceae</taxon>
        <taxon>Mucor</taxon>
    </lineage>
</organism>
<keyword evidence="2" id="KW-1185">Reference proteome</keyword>
<evidence type="ECO:0000313" key="1">
    <source>
        <dbReference type="EMBL" id="KAG2210885.1"/>
    </source>
</evidence>
<dbReference type="EMBL" id="JAEPRD010000010">
    <property type="protein sequence ID" value="KAG2210885.1"/>
    <property type="molecule type" value="Genomic_DNA"/>
</dbReference>
<protein>
    <submittedName>
        <fullName evidence="1">Uncharacterized protein</fullName>
    </submittedName>
</protein>
<comment type="caution">
    <text evidence="1">The sequence shown here is derived from an EMBL/GenBank/DDBJ whole genome shotgun (WGS) entry which is preliminary data.</text>
</comment>
<evidence type="ECO:0000313" key="2">
    <source>
        <dbReference type="Proteomes" id="UP000603453"/>
    </source>
</evidence>
<dbReference type="Proteomes" id="UP000603453">
    <property type="component" value="Unassembled WGS sequence"/>
</dbReference>
<gene>
    <name evidence="1" type="ORF">INT47_000039</name>
</gene>
<dbReference type="OrthoDB" id="2288585at2759"/>
<dbReference type="AlphaFoldDB" id="A0A8H7RI83"/>
<reference evidence="1" key="1">
    <citation type="submission" date="2020-12" db="EMBL/GenBank/DDBJ databases">
        <title>Metabolic potential, ecology and presence of endohyphal bacteria is reflected in genomic diversity of Mucoromycotina.</title>
        <authorList>
            <person name="Muszewska A."/>
            <person name="Okrasinska A."/>
            <person name="Steczkiewicz K."/>
            <person name="Drgas O."/>
            <person name="Orlowska M."/>
            <person name="Perlinska-Lenart U."/>
            <person name="Aleksandrzak-Piekarczyk T."/>
            <person name="Szatraj K."/>
            <person name="Zielenkiewicz U."/>
            <person name="Pilsyk S."/>
            <person name="Malc E."/>
            <person name="Mieczkowski P."/>
            <person name="Kruszewska J.S."/>
            <person name="Biernat P."/>
            <person name="Pawlowska J."/>
        </authorList>
    </citation>
    <scope>NUCLEOTIDE SEQUENCE</scope>
    <source>
        <strain evidence="1">WA0000017839</strain>
    </source>
</reference>
<accession>A0A8H7RI83</accession>
<sequence length="277" mass="31623">MTTCTLAVPKKKSAVPKKSGYLFDPRYKLISVHGKDILSVIWKFTSKFDKKGLLGFSQWLNKNNVDLTSTEPERKITKTSTEIRARSRQLNVLHDVNYVSVAEDILQVLPNRHKIVNDLKEDGYPVIGYSRKSVVASENRVSCLQRMVNILYSRSLVDKVFVSPCSSTKQQFIKRDSSDNDQILSQLNNVHGNTVDFLSLLKNNSKVCVVAIDYAGLTTNVSDLKISLSENPSLKKVIIDQYLYENHFKYFNNYQLLNNPMDLKAFHCRSKPKQRGK</sequence>
<proteinExistence type="predicted"/>